<dbReference type="PANTHER" id="PTHR42812">
    <property type="entry name" value="BETA-XYLOSIDASE"/>
    <property type="match status" value="1"/>
</dbReference>
<organism evidence="8 9">
    <name type="scientific">Venturia inaequalis</name>
    <name type="common">Apple scab fungus</name>
    <dbReference type="NCBI Taxonomy" id="5025"/>
    <lineage>
        <taxon>Eukaryota</taxon>
        <taxon>Fungi</taxon>
        <taxon>Dikarya</taxon>
        <taxon>Ascomycota</taxon>
        <taxon>Pezizomycotina</taxon>
        <taxon>Dothideomycetes</taxon>
        <taxon>Pleosporomycetidae</taxon>
        <taxon>Venturiales</taxon>
        <taxon>Venturiaceae</taxon>
        <taxon>Venturia</taxon>
    </lineage>
</organism>
<evidence type="ECO:0000256" key="2">
    <source>
        <dbReference type="ARBA" id="ARBA00022801"/>
    </source>
</evidence>
<evidence type="ECO:0000313" key="9">
    <source>
        <dbReference type="Proteomes" id="UP000447873"/>
    </source>
</evidence>
<dbReference type="GO" id="GO:0005975">
    <property type="term" value="P:carbohydrate metabolic process"/>
    <property type="evidence" value="ECO:0007669"/>
    <property type="project" value="InterPro"/>
</dbReference>
<comment type="caution">
    <text evidence="8">The sequence shown here is derived from an EMBL/GenBank/DDBJ whole genome shotgun (WGS) entry which is preliminary data.</text>
</comment>
<dbReference type="CDD" id="cd08999">
    <property type="entry name" value="GH43_ABN-like"/>
    <property type="match status" value="1"/>
</dbReference>
<feature type="signal peptide" evidence="7">
    <location>
        <begin position="1"/>
        <end position="21"/>
    </location>
</feature>
<feature type="chain" id="PRO_5034137686" description="Glycoside hydrolase family 43 protein" evidence="7">
    <location>
        <begin position="22"/>
        <end position="352"/>
    </location>
</feature>
<keyword evidence="3 6" id="KW-0326">Glycosidase</keyword>
<evidence type="ECO:0008006" key="10">
    <source>
        <dbReference type="Google" id="ProtNLM"/>
    </source>
</evidence>
<feature type="site" description="Important for catalytic activity, responsible for pKa modulation of the active site Glu and correct orientation of both the proton donor and substrate" evidence="5">
    <location>
        <position position="181"/>
    </location>
</feature>
<reference evidence="8 9" key="1">
    <citation type="submission" date="2018-12" db="EMBL/GenBank/DDBJ databases">
        <title>Venturia inaequalis Genome Resource.</title>
        <authorList>
            <person name="Lichtner F.J."/>
        </authorList>
    </citation>
    <scope>NUCLEOTIDE SEQUENCE [LARGE SCALE GENOMIC DNA]</scope>
    <source>
        <strain evidence="8 9">120213</strain>
    </source>
</reference>
<dbReference type="PANTHER" id="PTHR42812:SF5">
    <property type="entry name" value="ENDO-ARABINASE"/>
    <property type="match status" value="1"/>
</dbReference>
<keyword evidence="7" id="KW-0732">Signal</keyword>
<evidence type="ECO:0000256" key="3">
    <source>
        <dbReference type="ARBA" id="ARBA00023295"/>
    </source>
</evidence>
<dbReference type="SUPFAM" id="SSF75005">
    <property type="entry name" value="Arabinanase/levansucrase/invertase"/>
    <property type="match status" value="1"/>
</dbReference>
<evidence type="ECO:0000256" key="1">
    <source>
        <dbReference type="ARBA" id="ARBA00009865"/>
    </source>
</evidence>
<keyword evidence="2 6" id="KW-0378">Hydrolase</keyword>
<dbReference type="InterPro" id="IPR023296">
    <property type="entry name" value="Glyco_hydro_beta-prop_sf"/>
</dbReference>
<evidence type="ECO:0000313" key="8">
    <source>
        <dbReference type="EMBL" id="KAE9973762.1"/>
    </source>
</evidence>
<feature type="active site" description="Proton donor" evidence="4">
    <location>
        <position position="234"/>
    </location>
</feature>
<accession>A0A8H3UQP5</accession>
<dbReference type="Proteomes" id="UP000447873">
    <property type="component" value="Unassembled WGS sequence"/>
</dbReference>
<comment type="similarity">
    <text evidence="1 6">Belongs to the glycosyl hydrolase 43 family.</text>
</comment>
<feature type="active site" description="Proton acceptor" evidence="4">
    <location>
        <position position="43"/>
    </location>
</feature>
<evidence type="ECO:0000256" key="6">
    <source>
        <dbReference type="RuleBase" id="RU361187"/>
    </source>
</evidence>
<evidence type="ECO:0000256" key="5">
    <source>
        <dbReference type="PIRSR" id="PIRSR606710-2"/>
    </source>
</evidence>
<name>A0A8H3UQP5_VENIN</name>
<dbReference type="AlphaFoldDB" id="A0A8H3UQP5"/>
<evidence type="ECO:0000256" key="7">
    <source>
        <dbReference type="SAM" id="SignalP"/>
    </source>
</evidence>
<dbReference type="InterPro" id="IPR051795">
    <property type="entry name" value="Glycosyl_Hydrlase_43"/>
</dbReference>
<dbReference type="EMBL" id="WNWS01000234">
    <property type="protein sequence ID" value="KAE9973762.1"/>
    <property type="molecule type" value="Genomic_DNA"/>
</dbReference>
<sequence>MLFNYFSLVNALSCLIGNAEAVRRIVHNLNEPTVPSFMDDFPDPAIILTGDTWWAYATNANGTNIQLASTTKEAFDGRWKRHVGYDVLPSLPAWVRQNRSDVWAPSVVQTSPNNFVMYFSATWDKEPKFHCLGTATSSTPDGIFTPSPEPFACPLDVGGAIDASGFLDPVTKKRFVTYKIDGNSLGSGGTCNNGFWPRKNTPLALQEVSADGIQKIGNPINLLNREDVDGPSIEAPSIAYINEKYFLFYSSNCFDSGFYDVRFATSSAVAGPYKKGGKLLISPNLGLINPGGAETTIDGKFVTFHAGPPGKRYMYTGRMTFDGDNTVTICTNGGCRSAEADGEELGDVKDEY</sequence>
<dbReference type="Gene3D" id="2.115.10.20">
    <property type="entry name" value="Glycosyl hydrolase domain, family 43"/>
    <property type="match status" value="1"/>
</dbReference>
<dbReference type="Pfam" id="PF04616">
    <property type="entry name" value="Glyco_hydro_43"/>
    <property type="match status" value="1"/>
</dbReference>
<dbReference type="InterPro" id="IPR006710">
    <property type="entry name" value="Glyco_hydro_43"/>
</dbReference>
<gene>
    <name evidence="8" type="ORF">EG328_004225</name>
</gene>
<dbReference type="GO" id="GO:0004553">
    <property type="term" value="F:hydrolase activity, hydrolyzing O-glycosyl compounds"/>
    <property type="evidence" value="ECO:0007669"/>
    <property type="project" value="InterPro"/>
</dbReference>
<evidence type="ECO:0000256" key="4">
    <source>
        <dbReference type="PIRSR" id="PIRSR606710-1"/>
    </source>
</evidence>
<protein>
    <recommendedName>
        <fullName evidence="10">Glycoside hydrolase family 43 protein</fullName>
    </recommendedName>
</protein>
<proteinExistence type="inferred from homology"/>